<evidence type="ECO:0000313" key="5">
    <source>
        <dbReference type="Proteomes" id="UP001549099"/>
    </source>
</evidence>
<evidence type="ECO:0000256" key="2">
    <source>
        <dbReference type="SAM" id="SignalP"/>
    </source>
</evidence>
<keyword evidence="1 2" id="KW-0732">Signal</keyword>
<dbReference type="Proteomes" id="UP001549099">
    <property type="component" value="Unassembled WGS sequence"/>
</dbReference>
<organism evidence="4 5">
    <name type="scientific">Bhargavaea ullalensis</name>
    <dbReference type="NCBI Taxonomy" id="1265685"/>
    <lineage>
        <taxon>Bacteria</taxon>
        <taxon>Bacillati</taxon>
        <taxon>Bacillota</taxon>
        <taxon>Bacilli</taxon>
        <taxon>Bacillales</taxon>
        <taxon>Caryophanaceae</taxon>
        <taxon>Bhargavaea</taxon>
    </lineage>
</organism>
<dbReference type="EMBL" id="JBEPLW010000007">
    <property type="protein sequence ID" value="MET3575412.1"/>
    <property type="molecule type" value="Genomic_DNA"/>
</dbReference>
<evidence type="ECO:0000256" key="1">
    <source>
        <dbReference type="ARBA" id="ARBA00022729"/>
    </source>
</evidence>
<feature type="chain" id="PRO_5045139096" description="SLH domain-containing protein" evidence="2">
    <location>
        <begin position="31"/>
        <end position="1019"/>
    </location>
</feature>
<dbReference type="Gene3D" id="2.60.40.1220">
    <property type="match status" value="1"/>
</dbReference>
<accession>A0ABV2GAU7</accession>
<reference evidence="4 5" key="1">
    <citation type="submission" date="2024-06" db="EMBL/GenBank/DDBJ databases">
        <title>Genomic Encyclopedia of Type Strains, Phase IV (KMG-IV): sequencing the most valuable type-strain genomes for metagenomic binning, comparative biology and taxonomic classification.</title>
        <authorList>
            <person name="Goeker M."/>
        </authorList>
    </citation>
    <scope>NUCLEOTIDE SEQUENCE [LARGE SCALE GENOMIC DNA]</scope>
    <source>
        <strain evidence="4 5">DSM 26128</strain>
    </source>
</reference>
<dbReference type="PROSITE" id="PS51272">
    <property type="entry name" value="SLH"/>
    <property type="match status" value="2"/>
</dbReference>
<evidence type="ECO:0000259" key="3">
    <source>
        <dbReference type="PROSITE" id="PS51272"/>
    </source>
</evidence>
<feature type="domain" description="SLH" evidence="3">
    <location>
        <begin position="113"/>
        <end position="178"/>
    </location>
</feature>
<feature type="domain" description="SLH" evidence="3">
    <location>
        <begin position="41"/>
        <end position="104"/>
    </location>
</feature>
<dbReference type="RefSeq" id="WP_354196555.1">
    <property type="nucleotide sequence ID" value="NZ_JBEPLW010000007.1"/>
</dbReference>
<dbReference type="Pfam" id="PF07532">
    <property type="entry name" value="Big_4"/>
    <property type="match status" value="1"/>
</dbReference>
<sequence>MAMKTKSYSKFMTGAVTAAMVASAVAPVAAAGQDKDVAAEANSSFTDIGPSSSHFVNVQEARELGFLSGYDDGTFKPNKILNRGDVTKMLGKYVVATSGKTLSEYVKDNKIADVPNFTDVPNDARDKELVTYSKIVKEAGIFEGSNNNLMATKEMNRDQIAVVLVRAFDLKEKAGDTKVIDGKGSAYEKEIAILLENGVSDANPYKPFNKTSRAQFASFLVRAYKVSMGMDPSLPLSPIASVDAVNDITIKVGETPNLPTRVGVTLENGKKSTALVKWDTKNLDNTKVGTYKLTGDVAGTDIDATVNVIVQQASVDSGISDVKAINPNTVEVTFSKALDKDFIREAEQNGGYFATYKFGDTVRSTNAVQSAQVNFSADGKTAEVVMKRDFEPGERYYVSLLDGSNMSVAKELHTFGPVILREASTTPDYSVSAVSDKVYIEFSEKMTDAALAATNFEVYDNAGQLLGTLDQYTNGNSAVASEWTNAITKNRAVFTLSPDATKKLLAGQTYQIRVKTNVPTASGKYLNKDTKVATVTTPTVAEATPKATMARVTGTKNIVLVFDKDVSKQNLDDLASLVTVTTSTGKTVETAKMTADQAVEANEVTLTLPEANLDQALTYNVGIPANLVKNAVFPNATNQATTGVKATAQDNVQVKSMTASLQVDAKDRESADLVLTFDQRPTLESLQKALADGTLRIREGATTYQPKAGATFNVKYVGSDATGKTVVIEGVNNKFAAGSTDFDFVPTKGSNYTIIALPGAVAVDAFGTTPKLTNQSALTATATGVSVSAPMVDGVTLDSAEKITVEFAEDLDPTIDLSKISVQGFVADRNGFYSAQTNLKGSRDLKATVSGNTLTITPAQNDIKFVTSAIDNIVSFDQNALVAKESQVAIGGTGVVADDVEDNAAPIILSAQAWGNNTDVLLTYSEGVFTEGDVAPLFRTGGTVANSSVGETAQPINQTPHNMLVLRFEKPFAGSIVNDLYGATVDYRPGTTTYVRDEVGNKSSAQTIQGIQKSMVQPQ</sequence>
<proteinExistence type="predicted"/>
<dbReference type="InterPro" id="IPR011081">
    <property type="entry name" value="Big_4"/>
</dbReference>
<dbReference type="Pfam" id="PF00395">
    <property type="entry name" value="SLH"/>
    <property type="match status" value="1"/>
</dbReference>
<dbReference type="InterPro" id="IPR014755">
    <property type="entry name" value="Cu-Rt/internalin_Ig-like"/>
</dbReference>
<gene>
    <name evidence="4" type="ORF">ABID49_001317</name>
</gene>
<comment type="caution">
    <text evidence="4">The sequence shown here is derived from an EMBL/GenBank/DDBJ whole genome shotgun (WGS) entry which is preliminary data.</text>
</comment>
<feature type="signal peptide" evidence="2">
    <location>
        <begin position="1"/>
        <end position="30"/>
    </location>
</feature>
<dbReference type="InterPro" id="IPR001119">
    <property type="entry name" value="SLH_dom"/>
</dbReference>
<protein>
    <recommendedName>
        <fullName evidence="3">SLH domain-containing protein</fullName>
    </recommendedName>
</protein>
<keyword evidence="5" id="KW-1185">Reference proteome</keyword>
<evidence type="ECO:0000313" key="4">
    <source>
        <dbReference type="EMBL" id="MET3575412.1"/>
    </source>
</evidence>
<name>A0ABV2GAU7_9BACL</name>